<dbReference type="PANTHER" id="PTHR12170:SF2">
    <property type="entry name" value="E3 UBIQUITIN-PROTEIN TRANSFERASE MAEA"/>
    <property type="match status" value="1"/>
</dbReference>
<evidence type="ECO:0000256" key="10">
    <source>
        <dbReference type="PROSITE-ProRule" id="PRU01215"/>
    </source>
</evidence>
<dbReference type="SUPFAM" id="SSF57850">
    <property type="entry name" value="RING/U-box"/>
    <property type="match status" value="1"/>
</dbReference>
<reference evidence="13 14" key="1">
    <citation type="journal article" date="2007" name="Science">
        <title>Sea anemone genome reveals ancestral eumetazoan gene repertoire and genomic organization.</title>
        <authorList>
            <person name="Putnam N.H."/>
            <person name="Srivastava M."/>
            <person name="Hellsten U."/>
            <person name="Dirks B."/>
            <person name="Chapman J."/>
            <person name="Salamov A."/>
            <person name="Terry A."/>
            <person name="Shapiro H."/>
            <person name="Lindquist E."/>
            <person name="Kapitonov V.V."/>
            <person name="Jurka J."/>
            <person name="Genikhovich G."/>
            <person name="Grigoriev I.V."/>
            <person name="Lucas S.M."/>
            <person name="Steele R.E."/>
            <person name="Finnerty J.R."/>
            <person name="Technau U."/>
            <person name="Martindale M.Q."/>
            <person name="Rokhsar D.S."/>
        </authorList>
    </citation>
    <scope>NUCLEOTIDE SEQUENCE [LARGE SCALE GENOMIC DNA]</scope>
    <source>
        <strain evidence="14">CH2 X CH6</strain>
    </source>
</reference>
<proteinExistence type="predicted"/>
<dbReference type="GO" id="GO:0043249">
    <property type="term" value="P:erythrocyte maturation"/>
    <property type="evidence" value="ECO:0007669"/>
    <property type="project" value="UniProtKB-KW"/>
</dbReference>
<dbReference type="GO" id="GO:0034657">
    <property type="term" value="C:GID complex"/>
    <property type="evidence" value="ECO:0000318"/>
    <property type="project" value="GO_Central"/>
</dbReference>
<evidence type="ECO:0000313" key="13">
    <source>
        <dbReference type="EMBL" id="EDO31713.1"/>
    </source>
</evidence>
<evidence type="ECO:0000256" key="2">
    <source>
        <dbReference type="ARBA" id="ARBA00004496"/>
    </source>
</evidence>
<evidence type="ECO:0000256" key="8">
    <source>
        <dbReference type="ARBA" id="ARBA00023057"/>
    </source>
</evidence>
<dbReference type="PROSITE" id="PS50896">
    <property type="entry name" value="LISH"/>
    <property type="match status" value="1"/>
</dbReference>
<evidence type="ECO:0000256" key="7">
    <source>
        <dbReference type="ARBA" id="ARBA00022833"/>
    </source>
</evidence>
<feature type="domain" description="RING-Gid-type" evidence="12">
    <location>
        <begin position="303"/>
        <end position="372"/>
    </location>
</feature>
<organism evidence="13 14">
    <name type="scientific">Nematostella vectensis</name>
    <name type="common">Starlet sea anemone</name>
    <dbReference type="NCBI Taxonomy" id="45351"/>
    <lineage>
        <taxon>Eukaryota</taxon>
        <taxon>Metazoa</taxon>
        <taxon>Cnidaria</taxon>
        <taxon>Anthozoa</taxon>
        <taxon>Hexacorallia</taxon>
        <taxon>Actiniaria</taxon>
        <taxon>Edwardsiidae</taxon>
        <taxon>Nematostella</taxon>
    </lineage>
</organism>
<feature type="domain" description="CTLH" evidence="11">
    <location>
        <begin position="155"/>
        <end position="207"/>
    </location>
</feature>
<keyword evidence="6 10" id="KW-0863">Zinc-finger</keyword>
<name>A7SX53_NEMVE</name>
<sequence>MADIKALEYSTLKVPYEVLNKKFRSAQKVIDREVSYVVGATNELTSTLSKPAVKTGEVTRMLDDIAQKIQVLKRKSEEYIGQEDVCVKHCRARLDHIKEHADPRKSAMVVWKKKRLDRMLVDHCLRLGFYETAKKLAQDADIEDFVDIELFLVSRQVEESLQQEDSGPCLAWCYDNKSKLRKLKSTLEFNVRMQEYVELVRKGDKLEAVRYARKHFANAESAMTKEIQKAMALLAFKPDKACSPYKELLEQSRWTHLIEQFRRENFQLHQLNEQSVLSVTLQAGLSALKTPHCYQQGHKMPECPVCSHPMNILGQSLPFAHCAQSRLVCPISGQVMNENNPPMVLPNGFVYGENSLRSMSVERGGRIQCPRTKDDYLFEQAEKVYVM</sequence>
<dbReference type="InterPro" id="IPR006595">
    <property type="entry name" value="CTLH_C"/>
</dbReference>
<dbReference type="SMART" id="SM00668">
    <property type="entry name" value="CTLH"/>
    <property type="match status" value="1"/>
</dbReference>
<dbReference type="GO" id="GO:0016363">
    <property type="term" value="C:nuclear matrix"/>
    <property type="evidence" value="ECO:0007669"/>
    <property type="project" value="UniProtKB-SubCell"/>
</dbReference>
<evidence type="ECO:0000259" key="12">
    <source>
        <dbReference type="PROSITE" id="PS51867"/>
    </source>
</evidence>
<protein>
    <recommendedName>
        <fullName evidence="3">E3 ubiquitin-protein transferase MAEA</fullName>
    </recommendedName>
    <alternativeName>
        <fullName evidence="9">Macrophage erythroblast attacher</fullName>
    </alternativeName>
</protein>
<accession>A7SX53</accession>
<evidence type="ECO:0000256" key="1">
    <source>
        <dbReference type="ARBA" id="ARBA00004109"/>
    </source>
</evidence>
<dbReference type="PhylomeDB" id="A7SX53"/>
<dbReference type="FunCoup" id="A7SX53">
    <property type="interactions" value="676"/>
</dbReference>
<keyword evidence="4" id="KW-0963">Cytoplasm</keyword>
<evidence type="ECO:0000256" key="5">
    <source>
        <dbReference type="ARBA" id="ARBA00022723"/>
    </source>
</evidence>
<dbReference type="GO" id="GO:0005737">
    <property type="term" value="C:cytoplasm"/>
    <property type="evidence" value="ECO:0000318"/>
    <property type="project" value="GO_Central"/>
</dbReference>
<evidence type="ECO:0000256" key="9">
    <source>
        <dbReference type="ARBA" id="ARBA00029678"/>
    </source>
</evidence>
<keyword evidence="5" id="KW-0479">Metal-binding</keyword>
<dbReference type="InterPro" id="IPR006594">
    <property type="entry name" value="LisH"/>
</dbReference>
<dbReference type="SMART" id="SM00757">
    <property type="entry name" value="CRA"/>
    <property type="match status" value="1"/>
</dbReference>
<dbReference type="InParanoid" id="A7SX53"/>
<dbReference type="SMART" id="SM00667">
    <property type="entry name" value="LisH"/>
    <property type="match status" value="1"/>
</dbReference>
<dbReference type="Proteomes" id="UP000001593">
    <property type="component" value="Unassembled WGS sequence"/>
</dbReference>
<dbReference type="GO" id="GO:0005634">
    <property type="term" value="C:nucleus"/>
    <property type="evidence" value="ECO:0000318"/>
    <property type="project" value="GO_Central"/>
</dbReference>
<dbReference type="GO" id="GO:0043161">
    <property type="term" value="P:proteasome-mediated ubiquitin-dependent protein catabolic process"/>
    <property type="evidence" value="ECO:0000318"/>
    <property type="project" value="GO_Central"/>
</dbReference>
<dbReference type="InterPro" id="IPR045098">
    <property type="entry name" value="Fyv10_fam"/>
</dbReference>
<dbReference type="AlphaFoldDB" id="A7SX53"/>
<keyword evidence="7" id="KW-0862">Zinc</keyword>
<feature type="zinc finger region" description="RING-Gid-type" evidence="10">
    <location>
        <begin position="303"/>
        <end position="372"/>
    </location>
</feature>
<dbReference type="Pfam" id="PF10607">
    <property type="entry name" value="CTLH"/>
    <property type="match status" value="1"/>
</dbReference>
<dbReference type="InterPro" id="IPR044063">
    <property type="entry name" value="ZF_RING_GID"/>
</dbReference>
<dbReference type="PROSITE" id="PS51867">
    <property type="entry name" value="ZF_RING_GID"/>
    <property type="match status" value="1"/>
</dbReference>
<evidence type="ECO:0000256" key="3">
    <source>
        <dbReference type="ARBA" id="ARBA00014384"/>
    </source>
</evidence>
<evidence type="ECO:0000313" key="14">
    <source>
        <dbReference type="Proteomes" id="UP000001593"/>
    </source>
</evidence>
<dbReference type="STRING" id="45351.A7SX53"/>
<evidence type="ECO:0000256" key="6">
    <source>
        <dbReference type="ARBA" id="ARBA00022771"/>
    </source>
</evidence>
<dbReference type="eggNOG" id="KOG0396">
    <property type="taxonomic scope" value="Eukaryota"/>
</dbReference>
<keyword evidence="14" id="KW-1185">Reference proteome</keyword>
<dbReference type="GO" id="GO:0008270">
    <property type="term" value="F:zinc ion binding"/>
    <property type="evidence" value="ECO:0007669"/>
    <property type="project" value="UniProtKB-KW"/>
</dbReference>
<dbReference type="InterPro" id="IPR024964">
    <property type="entry name" value="CTLH/CRA"/>
</dbReference>
<dbReference type="HOGENOM" id="CLU_027445_0_1_1"/>
<dbReference type="PROSITE" id="PS50897">
    <property type="entry name" value="CTLH"/>
    <property type="match status" value="1"/>
</dbReference>
<dbReference type="GO" id="GO:0061630">
    <property type="term" value="F:ubiquitin protein ligase activity"/>
    <property type="evidence" value="ECO:0007669"/>
    <property type="project" value="InterPro"/>
</dbReference>
<dbReference type="OMA" id="ANHETAR"/>
<dbReference type="PANTHER" id="PTHR12170">
    <property type="entry name" value="MACROPHAGE ERYTHROBLAST ATTACHER-RELATED"/>
    <property type="match status" value="1"/>
</dbReference>
<evidence type="ECO:0000256" key="4">
    <source>
        <dbReference type="ARBA" id="ARBA00022490"/>
    </source>
</evidence>
<dbReference type="KEGG" id="nve:5502649"/>
<dbReference type="Pfam" id="PF13445">
    <property type="entry name" value="zf-RING_UBOX"/>
    <property type="match status" value="1"/>
</dbReference>
<dbReference type="EMBL" id="DS469879">
    <property type="protein sequence ID" value="EDO31713.1"/>
    <property type="molecule type" value="Genomic_DNA"/>
</dbReference>
<keyword evidence="8" id="KW-0265">Erythrocyte maturation</keyword>
<evidence type="ECO:0000259" key="11">
    <source>
        <dbReference type="PROSITE" id="PS50897"/>
    </source>
</evidence>
<comment type="subcellular location">
    <subcellularLocation>
        <location evidence="2">Cytoplasm</location>
    </subcellularLocation>
    <subcellularLocation>
        <location evidence="1">Nucleus matrix</location>
    </subcellularLocation>
</comment>
<gene>
    <name evidence="13" type="ORF">NEMVEDRAFT_v1g194411</name>
</gene>
<dbReference type="InterPro" id="IPR013144">
    <property type="entry name" value="CRA_dom"/>
</dbReference>
<dbReference type="CDD" id="cd16659">
    <property type="entry name" value="RING-Ubox_Emp"/>
    <property type="match status" value="1"/>
</dbReference>
<dbReference type="InterPro" id="IPR027370">
    <property type="entry name" value="Znf-RING_euk"/>
</dbReference>
<dbReference type="OrthoDB" id="1933455at2759"/>